<dbReference type="NCBIfam" id="TIGR00435">
    <property type="entry name" value="cysS"/>
    <property type="match status" value="1"/>
</dbReference>
<evidence type="ECO:0000256" key="3">
    <source>
        <dbReference type="ARBA" id="ARBA00012832"/>
    </source>
</evidence>
<evidence type="ECO:0000256" key="5">
    <source>
        <dbReference type="ARBA" id="ARBA00022598"/>
    </source>
</evidence>
<dbReference type="PRINTS" id="PR00983">
    <property type="entry name" value="TRNASYNTHCYS"/>
</dbReference>
<keyword evidence="9" id="KW-0067">ATP-binding</keyword>
<keyword evidence="10" id="KW-0648">Protein biosynthesis</keyword>
<evidence type="ECO:0000256" key="8">
    <source>
        <dbReference type="ARBA" id="ARBA00022833"/>
    </source>
</evidence>
<proteinExistence type="predicted"/>
<evidence type="ECO:0000256" key="6">
    <source>
        <dbReference type="ARBA" id="ARBA00022723"/>
    </source>
</evidence>
<evidence type="ECO:0000256" key="4">
    <source>
        <dbReference type="ARBA" id="ARBA00014738"/>
    </source>
</evidence>
<evidence type="ECO:0000256" key="1">
    <source>
        <dbReference type="ARBA" id="ARBA00001947"/>
    </source>
</evidence>
<keyword evidence="8" id="KW-0862">Zinc</keyword>
<keyword evidence="7" id="KW-0547">Nucleotide-binding</keyword>
<evidence type="ECO:0000256" key="10">
    <source>
        <dbReference type="ARBA" id="ARBA00022917"/>
    </source>
</evidence>
<dbReference type="Pfam" id="PF01406">
    <property type="entry name" value="tRNA-synt_1e"/>
    <property type="match status" value="1"/>
</dbReference>
<dbReference type="PANTHER" id="PTHR10890:SF3">
    <property type="entry name" value="CYSTEINE--TRNA LIGASE, CYTOPLASMIC"/>
    <property type="match status" value="1"/>
</dbReference>
<dbReference type="Gene3D" id="3.40.50.620">
    <property type="entry name" value="HUPs"/>
    <property type="match status" value="1"/>
</dbReference>
<evidence type="ECO:0000256" key="11">
    <source>
        <dbReference type="ARBA" id="ARBA00023146"/>
    </source>
</evidence>
<evidence type="ECO:0000313" key="15">
    <source>
        <dbReference type="EMBL" id="UUD36817.1"/>
    </source>
</evidence>
<dbReference type="PANTHER" id="PTHR10890">
    <property type="entry name" value="CYSTEINYL-TRNA SYNTHETASE"/>
    <property type="match status" value="1"/>
</dbReference>
<evidence type="ECO:0000256" key="7">
    <source>
        <dbReference type="ARBA" id="ARBA00022741"/>
    </source>
</evidence>
<keyword evidence="5 15" id="KW-0436">Ligase</keyword>
<evidence type="ECO:0000256" key="13">
    <source>
        <dbReference type="NCBIfam" id="TIGR00435"/>
    </source>
</evidence>
<accession>A0ABY5J3U5</accession>
<evidence type="ECO:0000256" key="2">
    <source>
        <dbReference type="ARBA" id="ARBA00011245"/>
    </source>
</evidence>
<dbReference type="EMBL" id="CP101808">
    <property type="protein sequence ID" value="UUD36817.1"/>
    <property type="molecule type" value="Genomic_DNA"/>
</dbReference>
<protein>
    <recommendedName>
        <fullName evidence="4 13">Cysteine--tRNA ligase</fullName>
        <ecNumber evidence="3 13">6.1.1.16</ecNumber>
    </recommendedName>
</protein>
<keyword evidence="6" id="KW-0479">Metal-binding</keyword>
<sequence length="406" mass="47682">MKKIYVCGPTVYSNVHIGNLRPIISFDFVLKAYQYLDIEYEFVHNITDIDDKIINRAIEENTTEEKISKKYAFSYLKLLKKLHISTITKIEKVTRNMDVLIDFIRNLVYNGFAYQVADGVLYNTALNKTYGSLSNVKAEFMKENEEASEFKTNPQDFYLWKNTTKGIKYQSPWGKGRPGWHTECCALVYKNFGPESIDIHGGGIDLIFPHHENENAQFYSLFKQNLAKEWKYSGQININKVKMSKSLGNIITAADFIKKYGADFFRIFILNHNFSSEINVSDETIKNAEAMLKKYKRVYHKFAIKKPDALNEDKVKKVMEYLANFDFHHALFEIDNLIKDVNKNIEVDENISSLAKIFDVLKFDFIENHFKENIEEIYWNYQEKIKNKDFKRADKIREKLLEKGWI</sequence>
<evidence type="ECO:0000313" key="16">
    <source>
        <dbReference type="Proteomes" id="UP001059576"/>
    </source>
</evidence>
<comment type="subunit">
    <text evidence="2">Monomer.</text>
</comment>
<comment type="cofactor">
    <cofactor evidence="1">
        <name>Zn(2+)</name>
        <dbReference type="ChEBI" id="CHEBI:29105"/>
    </cofactor>
</comment>
<dbReference type="SUPFAM" id="SSF47323">
    <property type="entry name" value="Anticodon-binding domain of a subclass of class I aminoacyl-tRNA synthetases"/>
    <property type="match status" value="1"/>
</dbReference>
<evidence type="ECO:0000259" key="14">
    <source>
        <dbReference type="Pfam" id="PF01406"/>
    </source>
</evidence>
<dbReference type="GO" id="GO:0004817">
    <property type="term" value="F:cysteine-tRNA ligase activity"/>
    <property type="evidence" value="ECO:0007669"/>
    <property type="project" value="UniProtKB-EC"/>
</dbReference>
<reference evidence="15" key="1">
    <citation type="submission" date="2022-07" db="EMBL/GenBank/DDBJ databases">
        <title>Complete genome of Mycoplasma equigenitalium type strain T37.</title>
        <authorList>
            <person name="Spergser J."/>
        </authorList>
    </citation>
    <scope>NUCLEOTIDE SEQUENCE</scope>
    <source>
        <strain evidence="15">T37</strain>
    </source>
</reference>
<dbReference type="SUPFAM" id="SSF52374">
    <property type="entry name" value="Nucleotidylyl transferase"/>
    <property type="match status" value="1"/>
</dbReference>
<evidence type="ECO:0000256" key="9">
    <source>
        <dbReference type="ARBA" id="ARBA00022840"/>
    </source>
</evidence>
<gene>
    <name evidence="15" type="primary">cysS</name>
    <name evidence="15" type="ORF">NPA09_02880</name>
</gene>
<dbReference type="InterPro" id="IPR014729">
    <property type="entry name" value="Rossmann-like_a/b/a_fold"/>
</dbReference>
<name>A0ABY5J3U5_9BACT</name>
<dbReference type="EC" id="6.1.1.16" evidence="3 13"/>
<dbReference type="InterPro" id="IPR015803">
    <property type="entry name" value="Cys-tRNA-ligase"/>
</dbReference>
<dbReference type="RefSeq" id="WP_129723034.1">
    <property type="nucleotide sequence ID" value="NZ_CP101808.1"/>
</dbReference>
<evidence type="ECO:0000256" key="12">
    <source>
        <dbReference type="ARBA" id="ARBA00047398"/>
    </source>
</evidence>
<dbReference type="InterPro" id="IPR009080">
    <property type="entry name" value="tRNAsynth_Ia_anticodon-bd"/>
</dbReference>
<feature type="domain" description="tRNA synthetases class I catalytic" evidence="14">
    <location>
        <begin position="3"/>
        <end position="289"/>
    </location>
</feature>
<dbReference type="InterPro" id="IPR032678">
    <property type="entry name" value="tRNA-synt_1_cat_dom"/>
</dbReference>
<organism evidence="15 16">
    <name type="scientific">Mycoplasmopsis equigenitalium</name>
    <dbReference type="NCBI Taxonomy" id="114883"/>
    <lineage>
        <taxon>Bacteria</taxon>
        <taxon>Bacillati</taxon>
        <taxon>Mycoplasmatota</taxon>
        <taxon>Mycoplasmoidales</taxon>
        <taxon>Metamycoplasmataceae</taxon>
        <taxon>Mycoplasmopsis</taxon>
    </lineage>
</organism>
<keyword evidence="16" id="KW-1185">Reference proteome</keyword>
<keyword evidence="11" id="KW-0030">Aminoacyl-tRNA synthetase</keyword>
<dbReference type="Gene3D" id="1.20.120.1910">
    <property type="entry name" value="Cysteine-tRNA ligase, C-terminal anti-codon recognition domain"/>
    <property type="match status" value="1"/>
</dbReference>
<dbReference type="InterPro" id="IPR024909">
    <property type="entry name" value="Cys-tRNA/MSH_ligase"/>
</dbReference>
<comment type="catalytic activity">
    <reaction evidence="12">
        <text>tRNA(Cys) + L-cysteine + ATP = L-cysteinyl-tRNA(Cys) + AMP + diphosphate</text>
        <dbReference type="Rhea" id="RHEA:17773"/>
        <dbReference type="Rhea" id="RHEA-COMP:9661"/>
        <dbReference type="Rhea" id="RHEA-COMP:9679"/>
        <dbReference type="ChEBI" id="CHEBI:30616"/>
        <dbReference type="ChEBI" id="CHEBI:33019"/>
        <dbReference type="ChEBI" id="CHEBI:35235"/>
        <dbReference type="ChEBI" id="CHEBI:78442"/>
        <dbReference type="ChEBI" id="CHEBI:78517"/>
        <dbReference type="ChEBI" id="CHEBI:456215"/>
        <dbReference type="EC" id="6.1.1.16"/>
    </reaction>
</comment>
<dbReference type="Proteomes" id="UP001059576">
    <property type="component" value="Chromosome"/>
</dbReference>